<keyword evidence="2" id="KW-1185">Reference proteome</keyword>
<organism evidence="1 2">
    <name type="scientific">Canavalia gladiata</name>
    <name type="common">Sword bean</name>
    <name type="synonym">Dolichos gladiatus</name>
    <dbReference type="NCBI Taxonomy" id="3824"/>
    <lineage>
        <taxon>Eukaryota</taxon>
        <taxon>Viridiplantae</taxon>
        <taxon>Streptophyta</taxon>
        <taxon>Embryophyta</taxon>
        <taxon>Tracheophyta</taxon>
        <taxon>Spermatophyta</taxon>
        <taxon>Magnoliopsida</taxon>
        <taxon>eudicotyledons</taxon>
        <taxon>Gunneridae</taxon>
        <taxon>Pentapetalae</taxon>
        <taxon>rosids</taxon>
        <taxon>fabids</taxon>
        <taxon>Fabales</taxon>
        <taxon>Fabaceae</taxon>
        <taxon>Papilionoideae</taxon>
        <taxon>50 kb inversion clade</taxon>
        <taxon>NPAAA clade</taxon>
        <taxon>indigoferoid/millettioid clade</taxon>
        <taxon>Phaseoleae</taxon>
        <taxon>Canavalia</taxon>
    </lineage>
</organism>
<dbReference type="Proteomes" id="UP001367508">
    <property type="component" value="Unassembled WGS sequence"/>
</dbReference>
<evidence type="ECO:0000313" key="1">
    <source>
        <dbReference type="EMBL" id="KAK7308640.1"/>
    </source>
</evidence>
<dbReference type="InterPro" id="IPR050626">
    <property type="entry name" value="Peptidase_M16"/>
</dbReference>
<protein>
    <submittedName>
        <fullName evidence="1">Uncharacterized protein</fullName>
    </submittedName>
</protein>
<dbReference type="InterPro" id="IPR011249">
    <property type="entry name" value="Metalloenz_LuxS/M16"/>
</dbReference>
<dbReference type="PANTHER" id="PTHR43690:SF33">
    <property type="entry name" value="STROMAL PROCESSING PEPTIDASE, CHLOROPLASTIC"/>
    <property type="match status" value="1"/>
</dbReference>
<sequence length="183" mass="20149">MCFKSMLINQTLGPIVTAEGFIHRCCIGGTVARISLFHIHAPTTTQDSDGDLLPFVLDALNEIAFNPKFLASRIEKERRAILSELQMMNTIEYRVDCLLLQHLHFENKLSLVSYWIEATFRQAGIGNEKGSVATPSAFSAMASFLVPKLSVGLGGNSNEKSADRMATIQACVKARSTIIAFRI</sequence>
<dbReference type="SUPFAM" id="SSF63411">
    <property type="entry name" value="LuxS/MPP-like metallohydrolase"/>
    <property type="match status" value="1"/>
</dbReference>
<name>A0AAN9K0B8_CANGL</name>
<accession>A0AAN9K0B8</accession>
<reference evidence="1 2" key="1">
    <citation type="submission" date="2024-01" db="EMBL/GenBank/DDBJ databases">
        <title>The genomes of 5 underutilized Papilionoideae crops provide insights into root nodulation and disease resistanc.</title>
        <authorList>
            <person name="Jiang F."/>
        </authorList>
    </citation>
    <scope>NUCLEOTIDE SEQUENCE [LARGE SCALE GENOMIC DNA]</scope>
    <source>
        <strain evidence="1">LVBAO_FW01</strain>
        <tissue evidence="1">Leaves</tissue>
    </source>
</reference>
<gene>
    <name evidence="1" type="ORF">VNO77_42259</name>
</gene>
<dbReference type="PANTHER" id="PTHR43690">
    <property type="entry name" value="NARDILYSIN"/>
    <property type="match status" value="1"/>
</dbReference>
<dbReference type="EMBL" id="JAYMYQ010000010">
    <property type="protein sequence ID" value="KAK7308640.1"/>
    <property type="molecule type" value="Genomic_DNA"/>
</dbReference>
<dbReference type="GO" id="GO:0046872">
    <property type="term" value="F:metal ion binding"/>
    <property type="evidence" value="ECO:0007669"/>
    <property type="project" value="InterPro"/>
</dbReference>
<dbReference type="Gene3D" id="3.30.830.10">
    <property type="entry name" value="Metalloenzyme, LuxS/M16 peptidase-like"/>
    <property type="match status" value="1"/>
</dbReference>
<dbReference type="AlphaFoldDB" id="A0AAN9K0B8"/>
<evidence type="ECO:0000313" key="2">
    <source>
        <dbReference type="Proteomes" id="UP001367508"/>
    </source>
</evidence>
<proteinExistence type="predicted"/>
<comment type="caution">
    <text evidence="1">The sequence shown here is derived from an EMBL/GenBank/DDBJ whole genome shotgun (WGS) entry which is preliminary data.</text>
</comment>